<organism evidence="6 7">
    <name type="scientific">Silvibacterium dinghuense</name>
    <dbReference type="NCBI Taxonomy" id="1560006"/>
    <lineage>
        <taxon>Bacteria</taxon>
        <taxon>Pseudomonadati</taxon>
        <taxon>Acidobacteriota</taxon>
        <taxon>Terriglobia</taxon>
        <taxon>Terriglobales</taxon>
        <taxon>Acidobacteriaceae</taxon>
        <taxon>Silvibacterium</taxon>
    </lineage>
</organism>
<evidence type="ECO:0000259" key="5">
    <source>
        <dbReference type="Pfam" id="PF25183"/>
    </source>
</evidence>
<name>A0A4Q1SIR1_9BACT</name>
<dbReference type="GO" id="GO:0009279">
    <property type="term" value="C:cell outer membrane"/>
    <property type="evidence" value="ECO:0007669"/>
    <property type="project" value="UniProtKB-SubCell"/>
</dbReference>
<dbReference type="Pfam" id="PF13620">
    <property type="entry name" value="CarboxypepD_reg"/>
    <property type="match status" value="1"/>
</dbReference>
<dbReference type="Gene3D" id="2.40.170.20">
    <property type="entry name" value="TonB-dependent receptor, beta-barrel domain"/>
    <property type="match status" value="1"/>
</dbReference>
<dbReference type="InterPro" id="IPR057601">
    <property type="entry name" value="Oar-like_b-barrel"/>
</dbReference>
<feature type="chain" id="PRO_5020959709" evidence="4">
    <location>
        <begin position="26"/>
        <end position="1033"/>
    </location>
</feature>
<dbReference type="EMBL" id="SDMK01000001">
    <property type="protein sequence ID" value="RXS97496.1"/>
    <property type="molecule type" value="Genomic_DNA"/>
</dbReference>
<evidence type="ECO:0000313" key="7">
    <source>
        <dbReference type="Proteomes" id="UP000290253"/>
    </source>
</evidence>
<dbReference type="SUPFAM" id="SSF56935">
    <property type="entry name" value="Porins"/>
    <property type="match status" value="1"/>
</dbReference>
<dbReference type="Proteomes" id="UP000290253">
    <property type="component" value="Unassembled WGS sequence"/>
</dbReference>
<protein>
    <submittedName>
        <fullName evidence="6">TonB-dependent receptor</fullName>
    </submittedName>
</protein>
<proteinExistence type="predicted"/>
<evidence type="ECO:0000256" key="3">
    <source>
        <dbReference type="ARBA" id="ARBA00023237"/>
    </source>
</evidence>
<dbReference type="Pfam" id="PF25183">
    <property type="entry name" value="OMP_b-brl_4"/>
    <property type="match status" value="1"/>
</dbReference>
<evidence type="ECO:0000256" key="1">
    <source>
        <dbReference type="ARBA" id="ARBA00004442"/>
    </source>
</evidence>
<dbReference type="SUPFAM" id="SSF49464">
    <property type="entry name" value="Carboxypeptidase regulatory domain-like"/>
    <property type="match status" value="1"/>
</dbReference>
<gene>
    <name evidence="6" type="ORF">ESZ00_06280</name>
</gene>
<reference evidence="6 7" key="1">
    <citation type="journal article" date="2016" name="Int. J. Syst. Evol. Microbiol.">
        <title>Acidipila dinghuensis sp. nov., an acidobacterium isolated from forest soil.</title>
        <authorList>
            <person name="Jiang Y.W."/>
            <person name="Wang J."/>
            <person name="Chen M.H."/>
            <person name="Lv Y.Y."/>
            <person name="Qiu L.H."/>
        </authorList>
    </citation>
    <scope>NUCLEOTIDE SEQUENCE [LARGE SCALE GENOMIC DNA]</scope>
    <source>
        <strain evidence="6 7">DHOF10</strain>
    </source>
</reference>
<keyword evidence="2" id="KW-0472">Membrane</keyword>
<evidence type="ECO:0000256" key="2">
    <source>
        <dbReference type="ARBA" id="ARBA00023136"/>
    </source>
</evidence>
<comment type="caution">
    <text evidence="6">The sequence shown here is derived from an EMBL/GenBank/DDBJ whole genome shotgun (WGS) entry which is preliminary data.</text>
</comment>
<feature type="domain" description="TonB-dependent transporter Oar-like beta-barrel" evidence="5">
    <location>
        <begin position="254"/>
        <end position="1009"/>
    </location>
</feature>
<evidence type="ECO:0000313" key="6">
    <source>
        <dbReference type="EMBL" id="RXS97496.1"/>
    </source>
</evidence>
<dbReference type="OrthoDB" id="97893at2"/>
<feature type="signal peptide" evidence="4">
    <location>
        <begin position="1"/>
        <end position="25"/>
    </location>
</feature>
<keyword evidence="4" id="KW-0732">Signal</keyword>
<accession>A0A4Q1SIR1</accession>
<dbReference type="AlphaFoldDB" id="A0A4Q1SIR1"/>
<evidence type="ECO:0000256" key="4">
    <source>
        <dbReference type="SAM" id="SignalP"/>
    </source>
</evidence>
<dbReference type="InterPro" id="IPR036942">
    <property type="entry name" value="Beta-barrel_TonB_sf"/>
</dbReference>
<keyword evidence="7" id="KW-1185">Reference proteome</keyword>
<keyword evidence="3" id="KW-0998">Cell outer membrane</keyword>
<sequence length="1033" mass="111367">MTMTRQLRVLLVSIFIFGLGSAALAQNTQLQGEVSDSSGAVIPKALVRVVDQRTGTERKVETNGSGRYIVPGLDPSLYKVFVQAEGFSTAASTPITLNVGQSAVLDFKMQIGQATQSVTVDASGLQINTTDGSVGTVVGGDFVANLPLNGRSFQDLILLTPGVVTQTPQNTVAGVGTGGDFSVNGQRTESNSYIVDGVSANTSASVPSGVVQSSTALGTTQSLVSVDALQEFRVNSSTYSAEYGRTPGGQFSFITRSGTDDFHGSIFDYLRNNFFDANNWFTDYYHTKAPALRQNDFGGTLGGPITIPALYDGRDKSFFFVSYEGLRLTQPQPAVLKYVPDLALRQNPMLPAVMRPILNAFPLPTSGGMDYSSGLAQFIQSDSLPSQIDSTSIRLDQAVSSRMRLFFRFSDVPSSSSARNLSIYNPTTSGNHTYTLGATNQLNTNVTNEFRLGYVDSNNGTKYIMDNFGGAQSTDLAADLGANISPNPGPGVALSLGGNYTALQLAPTRIQMHQWNVTDTLSWLLGRHTFKFGIDYRYIDSLNVAATPSVFYLYTNASQLLSNSALSGTGTITKPNTEPRFREFSGFAQDEWRVRSPLSLSLGVRWDVNPSPSSGIGPLPYTLSGSLSDPAGLSLAPENTALYKTTWYNFAPRLGVAWTANNNPGYQTVFRAGGGVFFDTGNQSVAAGFTQSPGNFTSKALQNAPLPFPNLASLTFSLAPPYTSTVIYAPYPHLQLPYTLEWSSAVEQGLGQAQTLTISYVAANGRRLLQENEFSIHALNPNFGTIIQYTNGPTSNYQSLQTKFQRSVAHGVQALVAYTWSHSLDYGSNFTTLPLQRGNSDFDVRNNFTAGATWETPIVHRGMIIDALINEWAIDGHLISRSGFPVNILGSAAVDAATGTIYYPGVNLVPNQPLYLHITSIPGGREINKAAFTLPATGSIGTAPRNFVRGFGATQMNIAVKREFRLHDNLNLQFRAESFNSLNHPNFGTIDSVLTDTTFGQATNTLNQGLATTSLLYQMGGPRSMQFALKLQF</sequence>
<keyword evidence="6" id="KW-0675">Receptor</keyword>
<comment type="subcellular location">
    <subcellularLocation>
        <location evidence="1">Cell outer membrane</location>
    </subcellularLocation>
</comment>
<dbReference type="InterPro" id="IPR008969">
    <property type="entry name" value="CarboxyPept-like_regulatory"/>
</dbReference>
<dbReference type="Gene3D" id="2.60.40.1120">
    <property type="entry name" value="Carboxypeptidase-like, regulatory domain"/>
    <property type="match status" value="1"/>
</dbReference>